<name>A0A917U768_9ACTN</name>
<gene>
    <name evidence="2" type="ORF">GCM10007977_076900</name>
</gene>
<evidence type="ECO:0000313" key="2">
    <source>
        <dbReference type="EMBL" id="GGM63974.1"/>
    </source>
</evidence>
<accession>A0A917U768</accession>
<dbReference type="InterPro" id="IPR004360">
    <property type="entry name" value="Glyas_Fos-R_dOase_dom"/>
</dbReference>
<dbReference type="InterPro" id="IPR052164">
    <property type="entry name" value="Anthracycline_SecMetBiosynth"/>
</dbReference>
<organism evidence="2 3">
    <name type="scientific">Dactylosporangium sucinum</name>
    <dbReference type="NCBI Taxonomy" id="1424081"/>
    <lineage>
        <taxon>Bacteria</taxon>
        <taxon>Bacillati</taxon>
        <taxon>Actinomycetota</taxon>
        <taxon>Actinomycetes</taxon>
        <taxon>Micromonosporales</taxon>
        <taxon>Micromonosporaceae</taxon>
        <taxon>Dactylosporangium</taxon>
    </lineage>
</organism>
<dbReference type="Gene3D" id="3.10.180.10">
    <property type="entry name" value="2,3-Dihydroxybiphenyl 1,2-Dioxygenase, domain 1"/>
    <property type="match status" value="2"/>
</dbReference>
<dbReference type="RefSeq" id="WP_190254965.1">
    <property type="nucleotide sequence ID" value="NZ_BMPI01000049.1"/>
</dbReference>
<dbReference type="CDD" id="cd07247">
    <property type="entry name" value="SgaA_N_like"/>
    <property type="match status" value="2"/>
</dbReference>
<reference evidence="2" key="2">
    <citation type="submission" date="2020-09" db="EMBL/GenBank/DDBJ databases">
        <authorList>
            <person name="Sun Q."/>
            <person name="Ohkuma M."/>
        </authorList>
    </citation>
    <scope>NUCLEOTIDE SEQUENCE</scope>
    <source>
        <strain evidence="2">JCM 19831</strain>
    </source>
</reference>
<reference evidence="2" key="1">
    <citation type="journal article" date="2014" name="Int. J. Syst. Evol. Microbiol.">
        <title>Complete genome sequence of Corynebacterium casei LMG S-19264T (=DSM 44701T), isolated from a smear-ripened cheese.</title>
        <authorList>
            <consortium name="US DOE Joint Genome Institute (JGI-PGF)"/>
            <person name="Walter F."/>
            <person name="Albersmeier A."/>
            <person name="Kalinowski J."/>
            <person name="Ruckert C."/>
        </authorList>
    </citation>
    <scope>NUCLEOTIDE SEQUENCE</scope>
    <source>
        <strain evidence="2">JCM 19831</strain>
    </source>
</reference>
<feature type="domain" description="VOC" evidence="1">
    <location>
        <begin position="1"/>
        <end position="104"/>
    </location>
</feature>
<dbReference type="Proteomes" id="UP000642070">
    <property type="component" value="Unassembled WGS sequence"/>
</dbReference>
<dbReference type="SUPFAM" id="SSF54593">
    <property type="entry name" value="Glyoxalase/Bleomycin resistance protein/Dihydroxybiphenyl dioxygenase"/>
    <property type="match status" value="2"/>
</dbReference>
<sequence length="243" mass="25259">MLHSADAAAAAAFYQELLGWTATTAEDGSTVFLLRDLAVAGLVDAPGRPSMWLTHVSTEDIEAVAQLVVDAGGTVLRPATDVGARGRTAVFADASGAVFAAWQRGRFAGAQVVDEASAVCWSEVCTADVPAAVDFYGKVFGWIERAGETEANMEYHEWLANNRVVGGISLMGELYPPGTPPHWRTILQVADCADVVARTPELGGRVLAGPIDAGVGQAAFLADPAGGTILVIEVIPELLAALG</sequence>
<dbReference type="InterPro" id="IPR029068">
    <property type="entry name" value="Glyas_Bleomycin-R_OHBP_Dase"/>
</dbReference>
<dbReference type="Pfam" id="PF00903">
    <property type="entry name" value="Glyoxalase"/>
    <property type="match status" value="2"/>
</dbReference>
<dbReference type="PANTHER" id="PTHR33993:SF14">
    <property type="entry name" value="GB|AAF24581.1"/>
    <property type="match status" value="1"/>
</dbReference>
<protein>
    <submittedName>
        <fullName evidence="2">Glyoxalase</fullName>
    </submittedName>
</protein>
<dbReference type="EMBL" id="BMPI01000049">
    <property type="protein sequence ID" value="GGM63974.1"/>
    <property type="molecule type" value="Genomic_DNA"/>
</dbReference>
<feature type="domain" description="VOC" evidence="1">
    <location>
        <begin position="118"/>
        <end position="234"/>
    </location>
</feature>
<keyword evidence="3" id="KW-1185">Reference proteome</keyword>
<proteinExistence type="predicted"/>
<comment type="caution">
    <text evidence="2">The sequence shown here is derived from an EMBL/GenBank/DDBJ whole genome shotgun (WGS) entry which is preliminary data.</text>
</comment>
<dbReference type="PANTHER" id="PTHR33993">
    <property type="entry name" value="GLYOXALASE-RELATED"/>
    <property type="match status" value="1"/>
</dbReference>
<evidence type="ECO:0000259" key="1">
    <source>
        <dbReference type="PROSITE" id="PS51819"/>
    </source>
</evidence>
<dbReference type="AlphaFoldDB" id="A0A917U768"/>
<dbReference type="PROSITE" id="PS51819">
    <property type="entry name" value="VOC"/>
    <property type="match status" value="2"/>
</dbReference>
<dbReference type="InterPro" id="IPR037523">
    <property type="entry name" value="VOC_core"/>
</dbReference>
<evidence type="ECO:0000313" key="3">
    <source>
        <dbReference type="Proteomes" id="UP000642070"/>
    </source>
</evidence>